<evidence type="ECO:0000256" key="5">
    <source>
        <dbReference type="ARBA" id="ARBA00023015"/>
    </source>
</evidence>
<feature type="compositionally biased region" description="Basic and acidic residues" evidence="9">
    <location>
        <begin position="1"/>
        <end position="10"/>
    </location>
</feature>
<dbReference type="GeneID" id="66100895"/>
<dbReference type="Proteomes" id="UP000812287">
    <property type="component" value="Unassembled WGS sequence"/>
</dbReference>
<evidence type="ECO:0000313" key="11">
    <source>
        <dbReference type="EMBL" id="KAG7439241.1"/>
    </source>
</evidence>
<protein>
    <recommendedName>
        <fullName evidence="10">C2H2-type domain-containing protein</fullName>
    </recommendedName>
</protein>
<evidence type="ECO:0000256" key="1">
    <source>
        <dbReference type="ARBA" id="ARBA00004123"/>
    </source>
</evidence>
<keyword evidence="4" id="KW-0862">Zinc</keyword>
<evidence type="ECO:0000313" key="12">
    <source>
        <dbReference type="Proteomes" id="UP000812287"/>
    </source>
</evidence>
<evidence type="ECO:0000256" key="2">
    <source>
        <dbReference type="ARBA" id="ARBA00022723"/>
    </source>
</evidence>
<feature type="domain" description="C2H2-type" evidence="10">
    <location>
        <begin position="69"/>
        <end position="99"/>
    </location>
</feature>
<keyword evidence="7" id="KW-0539">Nucleus</keyword>
<evidence type="ECO:0000259" key="10">
    <source>
        <dbReference type="PROSITE" id="PS50157"/>
    </source>
</evidence>
<dbReference type="GO" id="GO:0005634">
    <property type="term" value="C:nucleus"/>
    <property type="evidence" value="ECO:0007669"/>
    <property type="project" value="UniProtKB-SubCell"/>
</dbReference>
<dbReference type="Pfam" id="PF00096">
    <property type="entry name" value="zf-C2H2"/>
    <property type="match status" value="2"/>
</dbReference>
<keyword evidence="5" id="KW-0805">Transcription regulation</keyword>
<sequence>MKNFGEKDGGGDELQFVADGSKKSRRREAPVPPEFRQDDQAEAESHTVLPSVPFGVEMAGDPNNDERTYPCTYEGCGKSFYYKGSVKEHIKSVHLGKRRYTCPYEGCNKSFSRKEYLEKHIDNFH</sequence>
<proteinExistence type="predicted"/>
<evidence type="ECO:0000256" key="7">
    <source>
        <dbReference type="ARBA" id="ARBA00023242"/>
    </source>
</evidence>
<dbReference type="PANTHER" id="PTHR46179:SF13">
    <property type="entry name" value="C2H2-TYPE DOMAIN-CONTAINING PROTEIN"/>
    <property type="match status" value="1"/>
</dbReference>
<evidence type="ECO:0000256" key="3">
    <source>
        <dbReference type="ARBA" id="ARBA00022771"/>
    </source>
</evidence>
<dbReference type="InterPro" id="IPR013087">
    <property type="entry name" value="Znf_C2H2_type"/>
</dbReference>
<feature type="domain" description="C2H2-type" evidence="10">
    <location>
        <begin position="100"/>
        <end position="125"/>
    </location>
</feature>
<dbReference type="InterPro" id="IPR036236">
    <property type="entry name" value="Znf_C2H2_sf"/>
</dbReference>
<organism evidence="11 12">
    <name type="scientific">Guyanagaster necrorhizus</name>
    <dbReference type="NCBI Taxonomy" id="856835"/>
    <lineage>
        <taxon>Eukaryota</taxon>
        <taxon>Fungi</taxon>
        <taxon>Dikarya</taxon>
        <taxon>Basidiomycota</taxon>
        <taxon>Agaricomycotina</taxon>
        <taxon>Agaricomycetes</taxon>
        <taxon>Agaricomycetidae</taxon>
        <taxon>Agaricales</taxon>
        <taxon>Marasmiineae</taxon>
        <taxon>Physalacriaceae</taxon>
        <taxon>Guyanagaster</taxon>
    </lineage>
</organism>
<name>A0A9P7VFJ9_9AGAR</name>
<dbReference type="AlphaFoldDB" id="A0A9P7VFJ9"/>
<dbReference type="OrthoDB" id="6365676at2759"/>
<comment type="subcellular location">
    <subcellularLocation>
        <location evidence="1">Nucleus</location>
    </subcellularLocation>
</comment>
<dbReference type="PROSITE" id="PS50157">
    <property type="entry name" value="ZINC_FINGER_C2H2_2"/>
    <property type="match status" value="2"/>
</dbReference>
<dbReference type="GO" id="GO:0006357">
    <property type="term" value="P:regulation of transcription by RNA polymerase II"/>
    <property type="evidence" value="ECO:0007669"/>
    <property type="project" value="TreeGrafter"/>
</dbReference>
<comment type="caution">
    <text evidence="11">The sequence shown here is derived from an EMBL/GenBank/DDBJ whole genome shotgun (WGS) entry which is preliminary data.</text>
</comment>
<dbReference type="RefSeq" id="XP_043032745.1">
    <property type="nucleotide sequence ID" value="XM_043178603.1"/>
</dbReference>
<evidence type="ECO:0000256" key="4">
    <source>
        <dbReference type="ARBA" id="ARBA00022833"/>
    </source>
</evidence>
<dbReference type="Gene3D" id="3.30.160.60">
    <property type="entry name" value="Classic Zinc Finger"/>
    <property type="match status" value="2"/>
</dbReference>
<keyword evidence="3 8" id="KW-0863">Zinc-finger</keyword>
<dbReference type="InterPro" id="IPR051061">
    <property type="entry name" value="Zinc_finger_trans_reg"/>
</dbReference>
<dbReference type="PROSITE" id="PS00028">
    <property type="entry name" value="ZINC_FINGER_C2H2_1"/>
    <property type="match status" value="2"/>
</dbReference>
<feature type="region of interest" description="Disordered" evidence="9">
    <location>
        <begin position="1"/>
        <end position="47"/>
    </location>
</feature>
<keyword evidence="2" id="KW-0479">Metal-binding</keyword>
<keyword evidence="12" id="KW-1185">Reference proteome</keyword>
<dbReference type="GO" id="GO:0008270">
    <property type="term" value="F:zinc ion binding"/>
    <property type="evidence" value="ECO:0007669"/>
    <property type="project" value="UniProtKB-KW"/>
</dbReference>
<evidence type="ECO:0000256" key="6">
    <source>
        <dbReference type="ARBA" id="ARBA00023163"/>
    </source>
</evidence>
<feature type="compositionally biased region" description="Basic and acidic residues" evidence="9">
    <location>
        <begin position="35"/>
        <end position="45"/>
    </location>
</feature>
<reference evidence="11" key="1">
    <citation type="submission" date="2020-11" db="EMBL/GenBank/DDBJ databases">
        <title>Adaptations for nitrogen fixation in a non-lichenized fungal sporocarp promotes dispersal by wood-feeding termites.</title>
        <authorList>
            <consortium name="DOE Joint Genome Institute"/>
            <person name="Koch R.A."/>
            <person name="Yoon G."/>
            <person name="Arayal U."/>
            <person name="Lail K."/>
            <person name="Amirebrahimi M."/>
            <person name="Labutti K."/>
            <person name="Lipzen A."/>
            <person name="Riley R."/>
            <person name="Barry K."/>
            <person name="Henrissat B."/>
            <person name="Grigoriev I.V."/>
            <person name="Herr J.R."/>
            <person name="Aime M.C."/>
        </authorList>
    </citation>
    <scope>NUCLEOTIDE SEQUENCE</scope>
    <source>
        <strain evidence="11">MCA 3950</strain>
    </source>
</reference>
<accession>A0A9P7VFJ9</accession>
<dbReference type="EMBL" id="MU250604">
    <property type="protein sequence ID" value="KAG7439241.1"/>
    <property type="molecule type" value="Genomic_DNA"/>
</dbReference>
<evidence type="ECO:0000256" key="9">
    <source>
        <dbReference type="SAM" id="MobiDB-lite"/>
    </source>
</evidence>
<dbReference type="PANTHER" id="PTHR46179">
    <property type="entry name" value="ZINC FINGER PROTEIN"/>
    <property type="match status" value="1"/>
</dbReference>
<dbReference type="SMART" id="SM00355">
    <property type="entry name" value="ZnF_C2H2"/>
    <property type="match status" value="2"/>
</dbReference>
<dbReference type="SUPFAM" id="SSF57667">
    <property type="entry name" value="beta-beta-alpha zinc fingers"/>
    <property type="match status" value="2"/>
</dbReference>
<evidence type="ECO:0000256" key="8">
    <source>
        <dbReference type="PROSITE-ProRule" id="PRU00042"/>
    </source>
</evidence>
<keyword evidence="6" id="KW-0804">Transcription</keyword>
<gene>
    <name evidence="11" type="ORF">BT62DRAFT_1060285</name>
</gene>